<feature type="region of interest" description="Disordered" evidence="1">
    <location>
        <begin position="1"/>
        <end position="21"/>
    </location>
</feature>
<comment type="caution">
    <text evidence="2">The sequence shown here is derived from an EMBL/GenBank/DDBJ whole genome shotgun (WGS) entry which is preliminary data.</text>
</comment>
<keyword evidence="3" id="KW-1185">Reference proteome</keyword>
<sequence>MAGYEGVRGQGDPTRSSPSRNWTRYPHVLVDSVTEARVLIPQVVHVLNILRATWGVEMQPINDLVEFVVVSIERTADQDHLRLSISHSHTLERLRVTLTVIRAW</sequence>
<reference evidence="3" key="1">
    <citation type="journal article" date="2019" name="Int. J. Syst. Evol. Microbiol.">
        <title>The Global Catalogue of Microorganisms (GCM) 10K type strain sequencing project: providing services to taxonomists for standard genome sequencing and annotation.</title>
        <authorList>
            <consortium name="The Broad Institute Genomics Platform"/>
            <consortium name="The Broad Institute Genome Sequencing Center for Infectious Disease"/>
            <person name="Wu L."/>
            <person name="Ma J."/>
        </authorList>
    </citation>
    <scope>NUCLEOTIDE SEQUENCE [LARGE SCALE GENOMIC DNA]</scope>
    <source>
        <strain evidence="3">CCM 7640</strain>
    </source>
</reference>
<protein>
    <submittedName>
        <fullName evidence="2">Uncharacterized protein</fullName>
    </submittedName>
</protein>
<organism evidence="2 3">
    <name type="scientific">Microbacterium murale</name>
    <dbReference type="NCBI Taxonomy" id="1081040"/>
    <lineage>
        <taxon>Bacteria</taxon>
        <taxon>Bacillati</taxon>
        <taxon>Actinomycetota</taxon>
        <taxon>Actinomycetes</taxon>
        <taxon>Micrococcales</taxon>
        <taxon>Microbacteriaceae</taxon>
        <taxon>Microbacterium</taxon>
    </lineage>
</organism>
<evidence type="ECO:0000313" key="3">
    <source>
        <dbReference type="Proteomes" id="UP000629365"/>
    </source>
</evidence>
<accession>A0ABQ1RRB6</accession>
<dbReference type="Proteomes" id="UP000629365">
    <property type="component" value="Unassembled WGS sequence"/>
</dbReference>
<dbReference type="EMBL" id="BMCM01000003">
    <property type="protein sequence ID" value="GGD76432.1"/>
    <property type="molecule type" value="Genomic_DNA"/>
</dbReference>
<proteinExistence type="predicted"/>
<name>A0ABQ1RRB6_9MICO</name>
<gene>
    <name evidence="2" type="ORF">GCM10007269_19340</name>
</gene>
<evidence type="ECO:0000256" key="1">
    <source>
        <dbReference type="SAM" id="MobiDB-lite"/>
    </source>
</evidence>
<evidence type="ECO:0000313" key="2">
    <source>
        <dbReference type="EMBL" id="GGD76432.1"/>
    </source>
</evidence>